<dbReference type="EMBL" id="HE806323">
    <property type="protein sequence ID" value="CCH62403.1"/>
    <property type="molecule type" value="Genomic_DNA"/>
</dbReference>
<accession>I2H7Q1</accession>
<dbReference type="AlphaFoldDB" id="I2H7Q1"/>
<feature type="compositionally biased region" description="Basic residues" evidence="1">
    <location>
        <begin position="176"/>
        <end position="185"/>
    </location>
</feature>
<dbReference type="OrthoDB" id="30179at2759"/>
<feature type="compositionally biased region" description="Basic and acidic residues" evidence="1">
    <location>
        <begin position="159"/>
        <end position="170"/>
    </location>
</feature>
<feature type="compositionally biased region" description="Polar residues" evidence="1">
    <location>
        <begin position="93"/>
        <end position="104"/>
    </location>
</feature>
<dbReference type="InParanoid" id="I2H7Q1"/>
<evidence type="ECO:0000313" key="2">
    <source>
        <dbReference type="EMBL" id="CCH62403.1"/>
    </source>
</evidence>
<dbReference type="GeneID" id="14497560"/>
<dbReference type="RefSeq" id="XP_004181922.1">
    <property type="nucleotide sequence ID" value="XM_004181874.1"/>
</dbReference>
<dbReference type="eggNOG" id="KOG3228">
    <property type="taxonomic scope" value="Eukaryota"/>
</dbReference>
<evidence type="ECO:0000313" key="3">
    <source>
        <dbReference type="Proteomes" id="UP000002866"/>
    </source>
</evidence>
<dbReference type="Proteomes" id="UP000002866">
    <property type="component" value="Chromosome 8"/>
</dbReference>
<dbReference type="FunCoup" id="I2H7Q1">
    <property type="interactions" value="170"/>
</dbReference>
<dbReference type="HOGENOM" id="CLU_1462274_0_0_1"/>
<feature type="region of interest" description="Disordered" evidence="1">
    <location>
        <begin position="79"/>
        <end position="185"/>
    </location>
</feature>
<feature type="compositionally biased region" description="Basic and acidic residues" evidence="1">
    <location>
        <begin position="82"/>
        <end position="92"/>
    </location>
</feature>
<gene>
    <name evidence="2" type="primary">TBLA0H01150</name>
    <name evidence="2" type="ORF">TBLA_0H01150</name>
</gene>
<dbReference type="STRING" id="1071380.I2H7Q1"/>
<sequence>MTTAHRPQLEARSGAKNITPTNTQHARLLPGHKTLKKRMKKNLVEGTLLKNEKNYNIAKQKQINDDLITINNDQNCISTTPSRDDKCPESPDQKNATSHDQTPNPKIKLEEPSALPEPWADNSTSHDPQNFPSRAWRRDRVFPRKLKNIPEKAQCGAHDASRKARSDGKRTPSSPPRKRRRPSQN</sequence>
<feature type="compositionally biased region" description="Polar residues" evidence="1">
    <location>
        <begin position="121"/>
        <end position="132"/>
    </location>
</feature>
<reference evidence="2 3" key="1">
    <citation type="journal article" date="2011" name="Proc. Natl. Acad. Sci. U.S.A.">
        <title>Evolutionary erosion of yeast sex chromosomes by mating-type switching accidents.</title>
        <authorList>
            <person name="Gordon J.L."/>
            <person name="Armisen D."/>
            <person name="Proux-Wera E."/>
            <person name="Oheigeartaigh S.S."/>
            <person name="Byrne K.P."/>
            <person name="Wolfe K.H."/>
        </authorList>
    </citation>
    <scope>NUCLEOTIDE SEQUENCE [LARGE SCALE GENOMIC DNA]</scope>
    <source>
        <strain evidence="3">ATCC 34711 / CBS 6284 / DSM 70876 / NBRC 10599 / NRRL Y-10934 / UCD 77-7</strain>
    </source>
</reference>
<evidence type="ECO:0000256" key="1">
    <source>
        <dbReference type="SAM" id="MobiDB-lite"/>
    </source>
</evidence>
<protein>
    <submittedName>
        <fullName evidence="2">Uncharacterized protein</fullName>
    </submittedName>
</protein>
<name>I2H7Q1_HENB6</name>
<dbReference type="KEGG" id="tbl:TBLA_0H01150"/>
<organism evidence="2 3">
    <name type="scientific">Henningerozyma blattae (strain ATCC 34711 / CBS 6284 / DSM 70876 / NBRC 10599 / NRRL Y-10934 / UCD 77-7)</name>
    <name type="common">Yeast</name>
    <name type="synonym">Tetrapisispora blattae</name>
    <dbReference type="NCBI Taxonomy" id="1071380"/>
    <lineage>
        <taxon>Eukaryota</taxon>
        <taxon>Fungi</taxon>
        <taxon>Dikarya</taxon>
        <taxon>Ascomycota</taxon>
        <taxon>Saccharomycotina</taxon>
        <taxon>Saccharomycetes</taxon>
        <taxon>Saccharomycetales</taxon>
        <taxon>Saccharomycetaceae</taxon>
        <taxon>Henningerozyma</taxon>
    </lineage>
</organism>
<proteinExistence type="predicted"/>
<feature type="region of interest" description="Disordered" evidence="1">
    <location>
        <begin position="1"/>
        <end position="23"/>
    </location>
</feature>
<keyword evidence="3" id="KW-1185">Reference proteome</keyword>